<evidence type="ECO:0000313" key="2">
    <source>
        <dbReference type="EMBL" id="GHE34510.1"/>
    </source>
</evidence>
<reference evidence="2" key="2">
    <citation type="submission" date="2020-09" db="EMBL/GenBank/DDBJ databases">
        <authorList>
            <person name="Sun Q."/>
            <person name="Zhou Y."/>
        </authorList>
    </citation>
    <scope>NUCLEOTIDE SEQUENCE</scope>
    <source>
        <strain evidence="2">CGMCC 4.7403</strain>
    </source>
</reference>
<name>A0A918Z2P1_9ACTN</name>
<dbReference type="RefSeq" id="WP_189784875.1">
    <property type="nucleotide sequence ID" value="NZ_BNAT01000019.1"/>
</dbReference>
<dbReference type="EMBL" id="BNAT01000019">
    <property type="protein sequence ID" value="GHE34510.1"/>
    <property type="molecule type" value="Genomic_DNA"/>
</dbReference>
<feature type="region of interest" description="Disordered" evidence="1">
    <location>
        <begin position="282"/>
        <end position="304"/>
    </location>
</feature>
<evidence type="ECO:0000256" key="1">
    <source>
        <dbReference type="SAM" id="MobiDB-lite"/>
    </source>
</evidence>
<dbReference type="InterPro" id="IPR057895">
    <property type="entry name" value="Mom"/>
</dbReference>
<dbReference type="Proteomes" id="UP000603227">
    <property type="component" value="Unassembled WGS sequence"/>
</dbReference>
<comment type="caution">
    <text evidence="2">The sequence shown here is derived from an EMBL/GenBank/DDBJ whole genome shotgun (WGS) entry which is preliminary data.</text>
</comment>
<keyword evidence="3" id="KW-1185">Reference proteome</keyword>
<dbReference type="AlphaFoldDB" id="A0A918Z2P1"/>
<organism evidence="2 3">
    <name type="scientific">Streptomyces capitiformicae</name>
    <dbReference type="NCBI Taxonomy" id="2014920"/>
    <lineage>
        <taxon>Bacteria</taxon>
        <taxon>Bacillati</taxon>
        <taxon>Actinomycetota</taxon>
        <taxon>Actinomycetes</taxon>
        <taxon>Kitasatosporales</taxon>
        <taxon>Streptomycetaceae</taxon>
        <taxon>Streptomyces</taxon>
    </lineage>
</organism>
<dbReference type="Pfam" id="PF25680">
    <property type="entry name" value="Mom"/>
    <property type="match status" value="1"/>
</dbReference>
<reference evidence="2" key="1">
    <citation type="journal article" date="2014" name="Int. J. Syst. Evol. Microbiol.">
        <title>Complete genome sequence of Corynebacterium casei LMG S-19264T (=DSM 44701T), isolated from a smear-ripened cheese.</title>
        <authorList>
            <consortium name="US DOE Joint Genome Institute (JGI-PGF)"/>
            <person name="Walter F."/>
            <person name="Albersmeier A."/>
            <person name="Kalinowski J."/>
            <person name="Ruckert C."/>
        </authorList>
    </citation>
    <scope>NUCLEOTIDE SEQUENCE</scope>
    <source>
        <strain evidence="2">CGMCC 4.7403</strain>
    </source>
</reference>
<evidence type="ECO:0000313" key="3">
    <source>
        <dbReference type="Proteomes" id="UP000603227"/>
    </source>
</evidence>
<accession>A0A918Z2P1</accession>
<gene>
    <name evidence="2" type="ORF">GCM10017771_52160</name>
</gene>
<proteinExistence type="predicted"/>
<sequence>MSPVQETLPFEDLREIPTASPWCQRWRERTHSWRHIRDGGFDARHYEVAPLDEAQAEKFVITHHYSGSYPAATQRLALYETSTGERRLSGVAVFGVPVSEAVLTKPLPQLRPYTESLVCLRFVLLDECPGNSESWFLARCFDALLAAGVRGVVSFADPVPRRTASGALVMPGHVGTIYAATNAVYAGRATARTVKLLPDGTVFHDRAAQKIRRQEQGCEYAAAQLTALGAPRLRPGSDPALWLREALTAVGARNLRHRGAHRYVFRLGRTRREREEIELGLPALRPYPKQPDAEPTATWAKSPA</sequence>
<protein>
    <submittedName>
        <fullName evidence="2">Uncharacterized protein</fullName>
    </submittedName>
</protein>